<dbReference type="PRINTS" id="PR00034">
    <property type="entry name" value="HTHCRP"/>
</dbReference>
<evidence type="ECO:0000259" key="4">
    <source>
        <dbReference type="PROSITE" id="PS50042"/>
    </source>
</evidence>
<dbReference type="SUPFAM" id="SSF46785">
    <property type="entry name" value="Winged helix' DNA-binding domain"/>
    <property type="match status" value="1"/>
</dbReference>
<dbReference type="CDD" id="cd00038">
    <property type="entry name" value="CAP_ED"/>
    <property type="match status" value="1"/>
</dbReference>
<feature type="domain" description="HTH crp-type" evidence="5">
    <location>
        <begin position="127"/>
        <end position="196"/>
    </location>
</feature>
<dbReference type="SUPFAM" id="SSF51206">
    <property type="entry name" value="cAMP-binding domain-like"/>
    <property type="match status" value="1"/>
</dbReference>
<dbReference type="InterPro" id="IPR000595">
    <property type="entry name" value="cNMP-bd_dom"/>
</dbReference>
<dbReference type="InterPro" id="IPR036390">
    <property type="entry name" value="WH_DNA-bd_sf"/>
</dbReference>
<dbReference type="eggNOG" id="COG0664">
    <property type="taxonomic scope" value="Bacteria"/>
</dbReference>
<dbReference type="SMART" id="SM00419">
    <property type="entry name" value="HTH_CRP"/>
    <property type="match status" value="1"/>
</dbReference>
<evidence type="ECO:0000256" key="2">
    <source>
        <dbReference type="ARBA" id="ARBA00023125"/>
    </source>
</evidence>
<dbReference type="Pfam" id="PF00027">
    <property type="entry name" value="cNMP_binding"/>
    <property type="match status" value="1"/>
</dbReference>
<dbReference type="Gene3D" id="1.10.10.10">
    <property type="entry name" value="Winged helix-like DNA-binding domain superfamily/Winged helix DNA-binding domain"/>
    <property type="match status" value="1"/>
</dbReference>
<dbReference type="STRING" id="366602.Caul_2457"/>
<dbReference type="GO" id="GO:0003677">
    <property type="term" value="F:DNA binding"/>
    <property type="evidence" value="ECO:0007669"/>
    <property type="project" value="UniProtKB-KW"/>
</dbReference>
<dbReference type="InterPro" id="IPR014710">
    <property type="entry name" value="RmlC-like_jellyroll"/>
</dbReference>
<keyword evidence="1" id="KW-0805">Transcription regulation</keyword>
<dbReference type="SMART" id="SM00100">
    <property type="entry name" value="cNMP"/>
    <property type="match status" value="1"/>
</dbReference>
<dbReference type="GO" id="GO:0005829">
    <property type="term" value="C:cytosol"/>
    <property type="evidence" value="ECO:0007669"/>
    <property type="project" value="TreeGrafter"/>
</dbReference>
<dbReference type="EMBL" id="CP000927">
    <property type="protein sequence ID" value="ABZ71584.1"/>
    <property type="molecule type" value="Genomic_DNA"/>
</dbReference>
<accession>B0SVW6</accession>
<dbReference type="GO" id="GO:0003700">
    <property type="term" value="F:DNA-binding transcription factor activity"/>
    <property type="evidence" value="ECO:0007669"/>
    <property type="project" value="TreeGrafter"/>
</dbReference>
<protein>
    <submittedName>
        <fullName evidence="6">Transcriptional regulator, Crp/Fnr family</fullName>
    </submittedName>
</protein>
<dbReference type="Gene3D" id="2.60.120.10">
    <property type="entry name" value="Jelly Rolls"/>
    <property type="match status" value="1"/>
</dbReference>
<dbReference type="InterPro" id="IPR050397">
    <property type="entry name" value="Env_Response_Regulators"/>
</dbReference>
<evidence type="ECO:0000256" key="1">
    <source>
        <dbReference type="ARBA" id="ARBA00023015"/>
    </source>
</evidence>
<dbReference type="InterPro" id="IPR036388">
    <property type="entry name" value="WH-like_DNA-bd_sf"/>
</dbReference>
<keyword evidence="3" id="KW-0804">Transcription</keyword>
<organism evidence="6">
    <name type="scientific">Caulobacter sp. (strain K31)</name>
    <dbReference type="NCBI Taxonomy" id="366602"/>
    <lineage>
        <taxon>Bacteria</taxon>
        <taxon>Pseudomonadati</taxon>
        <taxon>Pseudomonadota</taxon>
        <taxon>Alphaproteobacteria</taxon>
        <taxon>Caulobacterales</taxon>
        <taxon>Caulobacteraceae</taxon>
        <taxon>Caulobacter</taxon>
    </lineage>
</organism>
<evidence type="ECO:0000259" key="5">
    <source>
        <dbReference type="PROSITE" id="PS51063"/>
    </source>
</evidence>
<dbReference type="KEGG" id="cak:Caul_2457"/>
<dbReference type="PROSITE" id="PS50042">
    <property type="entry name" value="CNMP_BINDING_3"/>
    <property type="match status" value="1"/>
</dbReference>
<feature type="domain" description="Cyclic nucleotide-binding" evidence="4">
    <location>
        <begin position="17"/>
        <end position="65"/>
    </location>
</feature>
<gene>
    <name evidence="6" type="ordered locus">Caul_2457</name>
</gene>
<dbReference type="Pfam" id="PF13545">
    <property type="entry name" value="HTH_Crp_2"/>
    <property type="match status" value="1"/>
</dbReference>
<evidence type="ECO:0000313" key="6">
    <source>
        <dbReference type="EMBL" id="ABZ71584.1"/>
    </source>
</evidence>
<name>B0SVW6_CAUSK</name>
<reference evidence="6" key="1">
    <citation type="submission" date="2008-01" db="EMBL/GenBank/DDBJ databases">
        <title>Complete sequence of chromosome of Caulobacter sp. K31.</title>
        <authorList>
            <consortium name="US DOE Joint Genome Institute"/>
            <person name="Copeland A."/>
            <person name="Lucas S."/>
            <person name="Lapidus A."/>
            <person name="Barry K."/>
            <person name="Glavina del Rio T."/>
            <person name="Dalin E."/>
            <person name="Tice H."/>
            <person name="Pitluck S."/>
            <person name="Bruce D."/>
            <person name="Goodwin L."/>
            <person name="Thompson L.S."/>
            <person name="Brettin T."/>
            <person name="Detter J.C."/>
            <person name="Han C."/>
            <person name="Schmutz J."/>
            <person name="Larimer F."/>
            <person name="Land M."/>
            <person name="Hauser L."/>
            <person name="Kyrpides N."/>
            <person name="Kim E."/>
            <person name="Stephens C."/>
            <person name="Richardson P."/>
        </authorList>
    </citation>
    <scope>NUCLEOTIDE SEQUENCE [LARGE SCALE GENOMIC DNA]</scope>
    <source>
        <strain evidence="6">K31</strain>
    </source>
</reference>
<sequence length="204" mass="22394">MISPGEVFGAIGVGMSFSNGEEIYAQDEETDMVYQVQRGAVRASRLLGDGRRQIAGFYYPGDLFGLEAGDTHRASAEALCDSKILVAKRSALKHYGEAGERLERLIWRATGQELGRAQDHMMLLARKSAYERVAGFLSDVAQRQGAAWNELAMSRQDIADHLGLTIETVSRMMTQLQADGLVALESCRRFRIAAPDRLADLVAA</sequence>
<proteinExistence type="predicted"/>
<dbReference type="InterPro" id="IPR018490">
    <property type="entry name" value="cNMP-bd_dom_sf"/>
</dbReference>
<dbReference type="HOGENOM" id="CLU_075053_0_1_5"/>
<keyword evidence="2" id="KW-0238">DNA-binding</keyword>
<evidence type="ECO:0000256" key="3">
    <source>
        <dbReference type="ARBA" id="ARBA00023163"/>
    </source>
</evidence>
<dbReference type="AlphaFoldDB" id="B0SVW6"/>
<dbReference type="CDD" id="cd00092">
    <property type="entry name" value="HTH_CRP"/>
    <property type="match status" value="1"/>
</dbReference>
<dbReference type="PANTHER" id="PTHR24567:SF75">
    <property type="entry name" value="FUMARATE AND NITRATE REDUCTION REGULATORY PROTEIN"/>
    <property type="match status" value="1"/>
</dbReference>
<dbReference type="InterPro" id="IPR012318">
    <property type="entry name" value="HTH_CRP"/>
</dbReference>
<dbReference type="PROSITE" id="PS51063">
    <property type="entry name" value="HTH_CRP_2"/>
    <property type="match status" value="1"/>
</dbReference>
<dbReference type="PANTHER" id="PTHR24567">
    <property type="entry name" value="CRP FAMILY TRANSCRIPTIONAL REGULATORY PROTEIN"/>
    <property type="match status" value="1"/>
</dbReference>